<reference evidence="3" key="1">
    <citation type="submission" date="2021-01" db="EMBL/GenBank/DDBJ databases">
        <authorList>
            <consortium name="Genoscope - CEA"/>
            <person name="William W."/>
        </authorList>
    </citation>
    <scope>NUCLEOTIDE SEQUENCE</scope>
</reference>
<evidence type="ECO:0000256" key="1">
    <source>
        <dbReference type="ARBA" id="ARBA00023027"/>
    </source>
</evidence>
<proteinExistence type="predicted"/>
<dbReference type="InterPro" id="IPR035897">
    <property type="entry name" value="Toll_tir_struct_dom_sf"/>
</dbReference>
<dbReference type="SMART" id="SM00255">
    <property type="entry name" value="TIR"/>
    <property type="match status" value="1"/>
</dbReference>
<accession>A0A816M793</accession>
<dbReference type="Proteomes" id="UP001295469">
    <property type="component" value="Chromosome C07"/>
</dbReference>
<dbReference type="GO" id="GO:0007165">
    <property type="term" value="P:signal transduction"/>
    <property type="evidence" value="ECO:0007669"/>
    <property type="project" value="InterPro"/>
</dbReference>
<dbReference type="PROSITE" id="PS50104">
    <property type="entry name" value="TIR"/>
    <property type="match status" value="1"/>
</dbReference>
<evidence type="ECO:0000259" key="2">
    <source>
        <dbReference type="PROSITE" id="PS50104"/>
    </source>
</evidence>
<dbReference type="PANTHER" id="PTHR32009">
    <property type="entry name" value="TMV RESISTANCE PROTEIN N-LIKE"/>
    <property type="match status" value="1"/>
</dbReference>
<feature type="domain" description="TIR" evidence="2">
    <location>
        <begin position="14"/>
        <end position="137"/>
    </location>
</feature>
<dbReference type="InterPro" id="IPR000157">
    <property type="entry name" value="TIR_dom"/>
</dbReference>
<dbReference type="Pfam" id="PF01582">
    <property type="entry name" value="TIR"/>
    <property type="match status" value="1"/>
</dbReference>
<organism evidence="3">
    <name type="scientific">Brassica napus</name>
    <name type="common">Rape</name>
    <dbReference type="NCBI Taxonomy" id="3708"/>
    <lineage>
        <taxon>Eukaryota</taxon>
        <taxon>Viridiplantae</taxon>
        <taxon>Streptophyta</taxon>
        <taxon>Embryophyta</taxon>
        <taxon>Tracheophyta</taxon>
        <taxon>Spermatophyta</taxon>
        <taxon>Magnoliopsida</taxon>
        <taxon>eudicotyledons</taxon>
        <taxon>Gunneridae</taxon>
        <taxon>Pentapetalae</taxon>
        <taxon>rosids</taxon>
        <taxon>malvids</taxon>
        <taxon>Brassicales</taxon>
        <taxon>Brassicaceae</taxon>
        <taxon>Brassiceae</taxon>
        <taxon>Brassica</taxon>
    </lineage>
</organism>
<name>A0A816M793_BRANA</name>
<dbReference type="AlphaFoldDB" id="A0A816M793"/>
<protein>
    <submittedName>
        <fullName evidence="3">(rape) hypothetical protein</fullName>
    </submittedName>
</protein>
<keyword evidence="1" id="KW-0520">NAD</keyword>
<sequence length="137" mass="15987">MASPSSSSSSSPNWRYDVFPTFRGEDIHKNFLSHFLKELERKMIVAFKDMEMKRSQSIWLETVQAIRESRIAVVLFSKNYASSSWCLNELLKIVRCKEELGQIVIPVFYGLDPSQVRNRTETLGRSLRRLARTKQKK</sequence>
<dbReference type="PANTHER" id="PTHR32009:SF115">
    <property type="entry name" value="RPP1-LIKE DISEASE RESISTANCE PROTEIN-RELATED"/>
    <property type="match status" value="1"/>
</dbReference>
<gene>
    <name evidence="3" type="ORF">DARMORV10_C07P29680.1</name>
</gene>
<evidence type="ECO:0000313" key="3">
    <source>
        <dbReference type="EMBL" id="CAF1993808.1"/>
    </source>
</evidence>
<dbReference type="SUPFAM" id="SSF52200">
    <property type="entry name" value="Toll/Interleukin receptor TIR domain"/>
    <property type="match status" value="1"/>
</dbReference>
<dbReference type="Gene3D" id="3.40.50.10140">
    <property type="entry name" value="Toll/interleukin-1 receptor homology (TIR) domain"/>
    <property type="match status" value="1"/>
</dbReference>
<dbReference type="FunFam" id="3.40.50.10140:FF:000007">
    <property type="entry name" value="Disease resistance protein (TIR-NBS-LRR class)"/>
    <property type="match status" value="1"/>
</dbReference>
<dbReference type="EMBL" id="HG994371">
    <property type="protein sequence ID" value="CAF1993808.1"/>
    <property type="molecule type" value="Genomic_DNA"/>
</dbReference>